<reference evidence="2" key="1">
    <citation type="submission" date="2022-11" db="UniProtKB">
        <authorList>
            <consortium name="WormBaseParasite"/>
        </authorList>
    </citation>
    <scope>IDENTIFICATION</scope>
</reference>
<accession>A0AC34RED7</accession>
<dbReference type="WBParaSite" id="JU765_v2.g6169.t1">
    <property type="protein sequence ID" value="JU765_v2.g6169.t1"/>
    <property type="gene ID" value="JU765_v2.g6169"/>
</dbReference>
<protein>
    <submittedName>
        <fullName evidence="2">Ig-like domain-containing protein</fullName>
    </submittedName>
</protein>
<proteinExistence type="predicted"/>
<sequence length="428" mass="48936">MRLICMYEDTDMEDIKNLQWENEDGKKIDESSSPNLFTIKLHERGTGFKKRSLVFTKINSRDSGTYTCVANVNGEVHRKSVHLHVIPNLEWNEPRDVVGAMVGEPLTIDCGANGKPQPDIEMTNEDGELLNENEYKVVDNEVSIDALTKHYQNAKIRCLALQMLPEYDTTTVDKHEITIDVWYHPEFEKDEINKFALLGRPAYLSCNVTSSNPRVIHFAFSKDNAEINDEDEEYEIIQNLDNQSAVLKINEVNEEDLGTYRCEVNNGKAKSHQLINLHVANPPNQVKASLERAHKHSIIWRLTSDANEDDSLPVVSYKIEYVRSRLLDDFDSSEEEEYLHEVRRQEEQVWNSHGSHVIRAKTPNNLYEITGLVQDAEYVFRFTALNEAGSGDPIEIKAKTHSGRHHHNSANGLNFISTFIIIISLLFS</sequence>
<dbReference type="Proteomes" id="UP000887576">
    <property type="component" value="Unplaced"/>
</dbReference>
<name>A0AC34RED7_9BILA</name>
<organism evidence="1 2">
    <name type="scientific">Panagrolaimus sp. JU765</name>
    <dbReference type="NCBI Taxonomy" id="591449"/>
    <lineage>
        <taxon>Eukaryota</taxon>
        <taxon>Metazoa</taxon>
        <taxon>Ecdysozoa</taxon>
        <taxon>Nematoda</taxon>
        <taxon>Chromadorea</taxon>
        <taxon>Rhabditida</taxon>
        <taxon>Tylenchina</taxon>
        <taxon>Panagrolaimomorpha</taxon>
        <taxon>Panagrolaimoidea</taxon>
        <taxon>Panagrolaimidae</taxon>
        <taxon>Panagrolaimus</taxon>
    </lineage>
</organism>
<evidence type="ECO:0000313" key="1">
    <source>
        <dbReference type="Proteomes" id="UP000887576"/>
    </source>
</evidence>
<evidence type="ECO:0000313" key="2">
    <source>
        <dbReference type="WBParaSite" id="JU765_v2.g6169.t1"/>
    </source>
</evidence>